<evidence type="ECO:0000313" key="1">
    <source>
        <dbReference type="EMBL" id="GBP76749.1"/>
    </source>
</evidence>
<dbReference type="AlphaFoldDB" id="A0A4C1YQ60"/>
<name>A0A4C1YQ60_EUMVA</name>
<organism evidence="1 2">
    <name type="scientific">Eumeta variegata</name>
    <name type="common">Bagworm moth</name>
    <name type="synonym">Eumeta japonica</name>
    <dbReference type="NCBI Taxonomy" id="151549"/>
    <lineage>
        <taxon>Eukaryota</taxon>
        <taxon>Metazoa</taxon>
        <taxon>Ecdysozoa</taxon>
        <taxon>Arthropoda</taxon>
        <taxon>Hexapoda</taxon>
        <taxon>Insecta</taxon>
        <taxon>Pterygota</taxon>
        <taxon>Neoptera</taxon>
        <taxon>Endopterygota</taxon>
        <taxon>Lepidoptera</taxon>
        <taxon>Glossata</taxon>
        <taxon>Ditrysia</taxon>
        <taxon>Tineoidea</taxon>
        <taxon>Psychidae</taxon>
        <taxon>Oiketicinae</taxon>
        <taxon>Eumeta</taxon>
    </lineage>
</organism>
<proteinExistence type="predicted"/>
<evidence type="ECO:0000313" key="2">
    <source>
        <dbReference type="Proteomes" id="UP000299102"/>
    </source>
</evidence>
<dbReference type="EMBL" id="BGZK01001302">
    <property type="protein sequence ID" value="GBP76749.1"/>
    <property type="molecule type" value="Genomic_DNA"/>
</dbReference>
<comment type="caution">
    <text evidence="1">The sequence shown here is derived from an EMBL/GenBank/DDBJ whole genome shotgun (WGS) entry which is preliminary data.</text>
</comment>
<keyword evidence="2" id="KW-1185">Reference proteome</keyword>
<gene>
    <name evidence="1" type="ORF">EVAR_58473_1</name>
</gene>
<accession>A0A4C1YQ60</accession>
<sequence length="179" mass="20128">MKILVDVSDISEICEDPSVWESVLSAYFSDSNRASHTFVEITFLREFEYEGRGIPGYDIAHGRYRTRRTRRTLQLSARKRARQSARLCLRAAPIIRGGGSSLLPHKAGTRGPLPQITEPDTTDFRSDFMELIYIRRQASTLAIVSTRRVRAGGGSEDGRFHDRINCSCKAIVTALRPTP</sequence>
<protein>
    <submittedName>
        <fullName evidence="1">Uncharacterized protein</fullName>
    </submittedName>
</protein>
<reference evidence="1 2" key="1">
    <citation type="journal article" date="2019" name="Commun. Biol.">
        <title>The bagworm genome reveals a unique fibroin gene that provides high tensile strength.</title>
        <authorList>
            <person name="Kono N."/>
            <person name="Nakamura H."/>
            <person name="Ohtoshi R."/>
            <person name="Tomita M."/>
            <person name="Numata K."/>
            <person name="Arakawa K."/>
        </authorList>
    </citation>
    <scope>NUCLEOTIDE SEQUENCE [LARGE SCALE GENOMIC DNA]</scope>
</reference>
<dbReference type="Proteomes" id="UP000299102">
    <property type="component" value="Unassembled WGS sequence"/>
</dbReference>